<dbReference type="EMBL" id="MFRE01000009">
    <property type="protein sequence ID" value="OGH94326.1"/>
    <property type="molecule type" value="Genomic_DNA"/>
</dbReference>
<protein>
    <recommendedName>
        <fullName evidence="8">Fibronectin type-III domain-containing protein</fullName>
    </recommendedName>
</protein>
<keyword evidence="3" id="KW-1133">Transmembrane helix</keyword>
<dbReference type="Proteomes" id="UP000178254">
    <property type="component" value="Unassembled WGS sequence"/>
</dbReference>
<keyword evidence="1" id="KW-0732">Signal</keyword>
<dbReference type="Gene3D" id="2.60.40.1220">
    <property type="match status" value="1"/>
</dbReference>
<evidence type="ECO:0000259" key="5">
    <source>
        <dbReference type="Pfam" id="PF13205"/>
    </source>
</evidence>
<dbReference type="InterPro" id="IPR008969">
    <property type="entry name" value="CarboxyPept-like_regulatory"/>
</dbReference>
<proteinExistence type="predicted"/>
<dbReference type="InterPro" id="IPR036366">
    <property type="entry name" value="PGBDSf"/>
</dbReference>
<gene>
    <name evidence="6" type="ORF">A2538_00770</name>
</gene>
<dbReference type="SUPFAM" id="SSF47090">
    <property type="entry name" value="PGBD-like"/>
    <property type="match status" value="2"/>
</dbReference>
<evidence type="ECO:0000256" key="1">
    <source>
        <dbReference type="ARBA" id="ARBA00022729"/>
    </source>
</evidence>
<sequence>MWYNRKKVKIIHPKFNLINLLTYKYMGNFRRFAPIFMPIAVVGIIMGVFLFIQTSNATVVSGVALTDADTTGYGLDGRDFSVTWTPTSTPPSGYQSTQIYITTSGVQLTIDNINTSTACGGSVPEPRGFFNQFSGMATFTLPNFPNTDSCRTAYATSSSYVAWVYTVATASSISSSSAVSYAFGFDTPTDTAAAQIDHIAVHTANVNATATLYATIFDDQTNGEAFGNTGDGGAEFFKAYYGANVGSSATAVDAVTVSGAGELYSFTIPASALSGATLQYYLIAQDRAGNKKFICASGTAVATSTCQSSPFVINTVSAGSRSVSGQVANNGTGLASAKVFAAGFGGVATTTDGSGNYILTGLPDNDGFDFTALKMGYGKATRMETIGSSDKTGVNLNLNFGSFGFFDGGGSGGAGGGSPRVVFSGPPDGMQGFNISESLRVGFNQPMDATSITTVSSVTSSNVYLIKTATGENVAGSVTYCANNQAAGCSGLFSMDTNVVLFDSTADLATSTQYTLVITEKVKSQGGQAVEGNRTGGGHRITFATIGNQFNFSQISGSFGMSGAFMPPYVRSAVPAPGMTAAPNIPVLVEFNDPMQSASINTSNIQLWLVGGAQITSGVSVSLDSNEQRFATISHNALSAGNYEVRVLGAATNLSGLPMRSPTSSVAFSSQFTVGGSADATSPTIYPALAANSTGVATNKIFEFGFNEQLSYSTVNTSNITVLRGATAVSVSLDYDPGKNSVFVAPGSALTPNTVYTITFSPSVTDLAGNAVATTTYTYTTGAADSTAPQLREARCDDYRCEMTFNEPMISDSQSDSRWAASILNSSNWTITVGGSVVSLSGKPLSYDPMRNAVSITGLGLTVGATVTTTVATAVTDLSDNVVSTSLRTVVGKVEDSKNTFGSFGDMGMFGPPTGAMMGASMGTTTAIGSGEFKPQGFGSFTASQFAFGQADMAFPMNPMANADSNVFQVKFVPNVVLATGDQVVLTFPNGTTITNAALDTYSPFYTDFNQFMAGTITGSGVAVDSSNNKVTITLGVSGTPNASDPVSIDLKKIINPSIPKDPSSGGYTVGIKVLRAGIAIATKTSMPYFIMPGGSNTLTVNVATADVTTDDGTVNLFGGGPGGPMNKVLTITNGAISAVDGTSTTSVIFSSLPNGCYNLGTDPYVTLGSNDYYGQMSPDPICLTGSGGTKNISLTTANSGGGATATLTVKWTGVNFGGKDLDIFAGGPGKFISKTITGATIAGDGYQVKLNANGNWFVGMGPAMSKSASGGKPANLGVMPPPPVNLSVSGIGSTPVIVLGNSAPPGVSYSNGVVTFAFAASDKTVTGTVKDVAGNALANVDVFIHRQGFGQPIFTQTNASGTFSLAVADLGGYEIGAHKDGMPDIMKNIELRTGNAVYINGQNVTGNFVLTMKKSDYTISGKVLDGSNQAIGYAPVTGVSASGASVFGMTASDGSYTLFVDNGTWNLRAELPSNKTDSCGSFTKTVTVSGSSQSSQNITPSVSTCYTLSGSVVVGEIGMANVPVFIEEWDNTNDRPVVGGNRKGTTSNSNGLYSVSLASGNYRVGVLHPDYGELSATTTIIGDDTVHLSVSGGKAVRFTFTGGTADMQAFIELKNATNNNKKITKQVKGLGTTQRLTADTANYTYSIDIFGVGKFSGTISSASFTDEDSTAAYVTVDLGLGSANFITVTGTVYDNSSATKSGALVTFTNASSTITAVTDSNGQYSMQLKAGTYAVSDSLSGYLGAKDTSEIFNASTTGYDFGGATPDQAALQTGSYTISGTVSSSAGTAMSTGYVWATNASGTVASAPINADGTYSLAVATGTWTLKGTGANHAKTTKSGGAITVSGGNQTANFALTADVGNAATSTSGIVNASSGGSVNDMAATGMKLTAAGGVLDSGQGDVTLNFEKSYNAPDSGNSQALGNASFNISATGDSSIKTFIGNAELTIDYSSLLADLPAGISESDLKLAYYSPERGEYVPVEGGFTVDIANNTITGLTEHLTDFVITYTQGDAGITVTESDEATAITEGGTTDTVSYVLTSQPTADVVITPSIASQATRSPSSLTFTSVNYATPQSITITAADDSTVEGSHSATITHVVTSDDTDYNGLAISNITVTITDNDSAGGGGGGGSSDSTPPTNTSVVIAVGATSTATTSVNLTLAATGASHMMVANDSAFAGGVWTTYSTTKAWVLAVGDGVKTVYAKFRDDSGNVSNAVSDTITLISPVTTTPPPVVVSTTTQPVAVVVTPAITIIRCKGNLNPGARGNAVKDLQAHLKELGYFTYPTNTGYYGPVTAKAVSAYQKFKGLPVTGKLNTATCDKLNGAVPAVETSVTPVVSSGYKFTKYLGMGATGEEVKQLQQVLKDLGYFTYPTITGYYGAVTKAAVVKFQKAKDLKPFPGWIGPGTRAALNSR</sequence>
<name>A0A1F6PDT3_9BACT</name>
<feature type="domain" description="SbsA Ig-like" evidence="5">
    <location>
        <begin position="690"/>
        <end position="781"/>
    </location>
</feature>
<feature type="domain" description="Peptidoglycan binding-like" evidence="4">
    <location>
        <begin position="2266"/>
        <end position="2323"/>
    </location>
</feature>
<dbReference type="GO" id="GO:0030246">
    <property type="term" value="F:carbohydrate binding"/>
    <property type="evidence" value="ECO:0007669"/>
    <property type="project" value="InterPro"/>
</dbReference>
<dbReference type="SUPFAM" id="SSF49452">
    <property type="entry name" value="Starch-binding domain-like"/>
    <property type="match status" value="2"/>
</dbReference>
<dbReference type="Pfam" id="PF13205">
    <property type="entry name" value="Big_5"/>
    <property type="match status" value="2"/>
</dbReference>
<dbReference type="STRING" id="1798709.A2538_00770"/>
<feature type="domain" description="SbsA Ig-like" evidence="5">
    <location>
        <begin position="419"/>
        <end position="545"/>
    </location>
</feature>
<dbReference type="InterPro" id="IPR032812">
    <property type="entry name" value="SbsA_Ig"/>
</dbReference>
<keyword evidence="3" id="KW-0472">Membrane</keyword>
<dbReference type="Gene3D" id="1.10.101.10">
    <property type="entry name" value="PGBD-like superfamily/PGBD"/>
    <property type="match status" value="2"/>
</dbReference>
<dbReference type="Gene3D" id="2.60.40.1120">
    <property type="entry name" value="Carboxypeptidase-like, regulatory domain"/>
    <property type="match status" value="3"/>
</dbReference>
<evidence type="ECO:0000256" key="2">
    <source>
        <dbReference type="SAM" id="MobiDB-lite"/>
    </source>
</evidence>
<comment type="caution">
    <text evidence="6">The sequence shown here is derived from an EMBL/GenBank/DDBJ whole genome shotgun (WGS) entry which is preliminary data.</text>
</comment>
<evidence type="ECO:0000256" key="3">
    <source>
        <dbReference type="SAM" id="Phobius"/>
    </source>
</evidence>
<dbReference type="Pfam" id="PF01471">
    <property type="entry name" value="PG_binding_1"/>
    <property type="match status" value="2"/>
</dbReference>
<evidence type="ECO:0000313" key="6">
    <source>
        <dbReference type="EMBL" id="OGH94326.1"/>
    </source>
</evidence>
<dbReference type="InterPro" id="IPR014755">
    <property type="entry name" value="Cu-Rt/internalin_Ig-like"/>
</dbReference>
<keyword evidence="3" id="KW-0812">Transmembrane</keyword>
<evidence type="ECO:0000313" key="7">
    <source>
        <dbReference type="Proteomes" id="UP000178254"/>
    </source>
</evidence>
<dbReference type="InterPro" id="IPR036365">
    <property type="entry name" value="PGBD-like_sf"/>
</dbReference>
<accession>A0A1F6PDT3</accession>
<organism evidence="6 7">
    <name type="scientific">Candidatus Magasanikbacteria bacterium RIFOXYD2_FULL_41_14</name>
    <dbReference type="NCBI Taxonomy" id="1798709"/>
    <lineage>
        <taxon>Bacteria</taxon>
        <taxon>Candidatus Magasanikiibacteriota</taxon>
    </lineage>
</organism>
<dbReference type="InterPro" id="IPR013784">
    <property type="entry name" value="Carb-bd-like_fold"/>
</dbReference>
<dbReference type="InterPro" id="IPR002477">
    <property type="entry name" value="Peptidoglycan-bd-like"/>
</dbReference>
<feature type="transmembrane region" description="Helical" evidence="3">
    <location>
        <begin position="32"/>
        <end position="52"/>
    </location>
</feature>
<dbReference type="SUPFAM" id="SSF49464">
    <property type="entry name" value="Carboxypeptidase regulatory domain-like"/>
    <property type="match status" value="2"/>
</dbReference>
<reference evidence="6 7" key="1">
    <citation type="journal article" date="2016" name="Nat. Commun.">
        <title>Thousands of microbial genomes shed light on interconnected biogeochemical processes in an aquifer system.</title>
        <authorList>
            <person name="Anantharaman K."/>
            <person name="Brown C.T."/>
            <person name="Hug L.A."/>
            <person name="Sharon I."/>
            <person name="Castelle C.J."/>
            <person name="Probst A.J."/>
            <person name="Thomas B.C."/>
            <person name="Singh A."/>
            <person name="Wilkins M.J."/>
            <person name="Karaoz U."/>
            <person name="Brodie E.L."/>
            <person name="Williams K.H."/>
            <person name="Hubbard S.S."/>
            <person name="Banfield J.F."/>
        </authorList>
    </citation>
    <scope>NUCLEOTIDE SEQUENCE [LARGE SCALE GENOMIC DNA]</scope>
</reference>
<evidence type="ECO:0008006" key="8">
    <source>
        <dbReference type="Google" id="ProtNLM"/>
    </source>
</evidence>
<evidence type="ECO:0000259" key="4">
    <source>
        <dbReference type="Pfam" id="PF01471"/>
    </source>
</evidence>
<feature type="region of interest" description="Disordered" evidence="2">
    <location>
        <begin position="2122"/>
        <end position="2141"/>
    </location>
</feature>
<feature type="domain" description="Peptidoglycan binding-like" evidence="4">
    <location>
        <begin position="2353"/>
        <end position="2411"/>
    </location>
</feature>